<protein>
    <submittedName>
        <fullName evidence="2">Uncharacterized protein</fullName>
    </submittedName>
</protein>
<evidence type="ECO:0000313" key="2">
    <source>
        <dbReference type="EMBL" id="GAF67651.1"/>
    </source>
</evidence>
<feature type="transmembrane region" description="Helical" evidence="1">
    <location>
        <begin position="62"/>
        <end position="83"/>
    </location>
</feature>
<dbReference type="AlphaFoldDB" id="X0RXB3"/>
<evidence type="ECO:0000256" key="1">
    <source>
        <dbReference type="SAM" id="Phobius"/>
    </source>
</evidence>
<feature type="non-terminal residue" evidence="2">
    <location>
        <position position="91"/>
    </location>
</feature>
<keyword evidence="1" id="KW-0812">Transmembrane</keyword>
<proteinExistence type="predicted"/>
<keyword evidence="1" id="KW-1133">Transmembrane helix</keyword>
<reference evidence="2" key="1">
    <citation type="journal article" date="2014" name="Front. Microbiol.">
        <title>High frequency of phylogenetically diverse reductive dehalogenase-homologous genes in deep subseafloor sedimentary metagenomes.</title>
        <authorList>
            <person name="Kawai M."/>
            <person name="Futagami T."/>
            <person name="Toyoda A."/>
            <person name="Takaki Y."/>
            <person name="Nishi S."/>
            <person name="Hori S."/>
            <person name="Arai W."/>
            <person name="Tsubouchi T."/>
            <person name="Morono Y."/>
            <person name="Uchiyama I."/>
            <person name="Ito T."/>
            <person name="Fujiyama A."/>
            <person name="Inagaki F."/>
            <person name="Takami H."/>
        </authorList>
    </citation>
    <scope>NUCLEOTIDE SEQUENCE</scope>
    <source>
        <strain evidence="2">Expedition CK06-06</strain>
    </source>
</reference>
<keyword evidence="1" id="KW-0472">Membrane</keyword>
<dbReference type="EMBL" id="BARS01008865">
    <property type="protein sequence ID" value="GAF67651.1"/>
    <property type="molecule type" value="Genomic_DNA"/>
</dbReference>
<name>X0RXB3_9ZZZZ</name>
<comment type="caution">
    <text evidence="2">The sequence shown here is derived from an EMBL/GenBank/DDBJ whole genome shotgun (WGS) entry which is preliminary data.</text>
</comment>
<feature type="transmembrane region" description="Helical" evidence="1">
    <location>
        <begin position="6"/>
        <end position="26"/>
    </location>
</feature>
<sequence length="91" mass="9808">MMSLDSITLYLVATMIAALLGAMMVFFGKQENSPALKWWGTAYLLGAASVALWTATGDKLGQHLYLALNAVGFVACGMVWNAARVFHGRKP</sequence>
<gene>
    <name evidence="2" type="ORF">S01H1_16807</name>
</gene>
<feature type="transmembrane region" description="Helical" evidence="1">
    <location>
        <begin position="38"/>
        <end position="56"/>
    </location>
</feature>
<accession>X0RXB3</accession>
<organism evidence="2">
    <name type="scientific">marine sediment metagenome</name>
    <dbReference type="NCBI Taxonomy" id="412755"/>
    <lineage>
        <taxon>unclassified sequences</taxon>
        <taxon>metagenomes</taxon>
        <taxon>ecological metagenomes</taxon>
    </lineage>
</organism>